<evidence type="ECO:0000256" key="6">
    <source>
        <dbReference type="ARBA" id="ARBA00033752"/>
    </source>
</evidence>
<dbReference type="SMR" id="A0A482XIX6"/>
<dbReference type="InParanoid" id="A0A482XIX6"/>
<evidence type="ECO:0000256" key="4">
    <source>
        <dbReference type="ARBA" id="ARBA00023128"/>
    </source>
</evidence>
<proteinExistence type="inferred from homology"/>
<name>A0A482XIX6_LAOST</name>
<dbReference type="OrthoDB" id="10252718at2759"/>
<dbReference type="PANTHER" id="PTHR28595:SF1">
    <property type="entry name" value="LARGE RIBOSOMAL SUBUNIT PROTEIN ML54"/>
    <property type="match status" value="1"/>
</dbReference>
<keyword evidence="4" id="KW-0496">Mitochondrion</keyword>
<dbReference type="Proteomes" id="UP000291343">
    <property type="component" value="Unassembled WGS sequence"/>
</dbReference>
<gene>
    <name evidence="8" type="ORF">LSTR_LSTR010565</name>
</gene>
<sequence length="137" mass="15524">MAALLKLFERRLLNSANALGLFPNHIIVCNYAAPNIASLGKGKKLKGGAAPVEKKRLPVETDVNKLVSFLCGSNLMKEGGQDIQLKPDSEYPDWLWDLHIGKPKTLDEMDPNSLQYWRKVRKLAMKRKNLLLSKQRR</sequence>
<evidence type="ECO:0000256" key="1">
    <source>
        <dbReference type="ARBA" id="ARBA00004173"/>
    </source>
</evidence>
<comment type="subcellular location">
    <subcellularLocation>
        <location evidence="1">Mitochondrion</location>
    </subcellularLocation>
</comment>
<comment type="similarity">
    <text evidence="6">Belongs to the mitochondrion-specific ribosomal protein mL54 family.</text>
</comment>
<organism evidence="8 9">
    <name type="scientific">Laodelphax striatellus</name>
    <name type="common">Small brown planthopper</name>
    <name type="synonym">Delphax striatella</name>
    <dbReference type="NCBI Taxonomy" id="195883"/>
    <lineage>
        <taxon>Eukaryota</taxon>
        <taxon>Metazoa</taxon>
        <taxon>Ecdysozoa</taxon>
        <taxon>Arthropoda</taxon>
        <taxon>Hexapoda</taxon>
        <taxon>Insecta</taxon>
        <taxon>Pterygota</taxon>
        <taxon>Neoptera</taxon>
        <taxon>Paraneoptera</taxon>
        <taxon>Hemiptera</taxon>
        <taxon>Auchenorrhyncha</taxon>
        <taxon>Fulgoroidea</taxon>
        <taxon>Delphacidae</taxon>
        <taxon>Criomorphinae</taxon>
        <taxon>Laodelphax</taxon>
    </lineage>
</organism>
<dbReference type="EMBL" id="QKKF02008541">
    <property type="protein sequence ID" value="RZF45614.1"/>
    <property type="molecule type" value="Genomic_DNA"/>
</dbReference>
<evidence type="ECO:0000256" key="2">
    <source>
        <dbReference type="ARBA" id="ARBA00022946"/>
    </source>
</evidence>
<comment type="caution">
    <text evidence="8">The sequence shown here is derived from an EMBL/GenBank/DDBJ whole genome shotgun (WGS) entry which is preliminary data.</text>
</comment>
<accession>A0A482XIX6</accession>
<evidence type="ECO:0000256" key="5">
    <source>
        <dbReference type="ARBA" id="ARBA00023274"/>
    </source>
</evidence>
<dbReference type="PANTHER" id="PTHR28595">
    <property type="entry name" value="39S RIBOSOMAL PROTEIN L54, MITOCHONDRIAL"/>
    <property type="match status" value="1"/>
</dbReference>
<dbReference type="AlphaFoldDB" id="A0A482XIX6"/>
<dbReference type="Pfam" id="PF08561">
    <property type="entry name" value="Ribosomal_L37"/>
    <property type="match status" value="1"/>
</dbReference>
<keyword evidence="5" id="KW-0687">Ribonucleoprotein</keyword>
<keyword evidence="3" id="KW-0689">Ribosomal protein</keyword>
<protein>
    <recommendedName>
        <fullName evidence="7">Large ribosomal subunit protein mL54</fullName>
    </recommendedName>
</protein>
<dbReference type="STRING" id="195883.A0A482XIX6"/>
<keyword evidence="9" id="KW-1185">Reference proteome</keyword>
<keyword evidence="2" id="KW-0809">Transit peptide</keyword>
<dbReference type="FunCoup" id="A0A482XIX6">
    <property type="interactions" value="172"/>
</dbReference>
<dbReference type="InterPro" id="IPR013870">
    <property type="entry name" value="Ribosomal_mL54"/>
</dbReference>
<evidence type="ECO:0000313" key="9">
    <source>
        <dbReference type="Proteomes" id="UP000291343"/>
    </source>
</evidence>
<evidence type="ECO:0000313" key="8">
    <source>
        <dbReference type="EMBL" id="RZF45614.1"/>
    </source>
</evidence>
<dbReference type="GO" id="GO:0003735">
    <property type="term" value="F:structural constituent of ribosome"/>
    <property type="evidence" value="ECO:0007669"/>
    <property type="project" value="TreeGrafter"/>
</dbReference>
<reference evidence="8 9" key="1">
    <citation type="journal article" date="2017" name="Gigascience">
        <title>Genome sequence of the small brown planthopper, Laodelphax striatellus.</title>
        <authorList>
            <person name="Zhu J."/>
            <person name="Jiang F."/>
            <person name="Wang X."/>
            <person name="Yang P."/>
            <person name="Bao Y."/>
            <person name="Zhao W."/>
            <person name="Wang W."/>
            <person name="Lu H."/>
            <person name="Wang Q."/>
            <person name="Cui N."/>
            <person name="Li J."/>
            <person name="Chen X."/>
            <person name="Luo L."/>
            <person name="Yu J."/>
            <person name="Kang L."/>
            <person name="Cui F."/>
        </authorList>
    </citation>
    <scope>NUCLEOTIDE SEQUENCE [LARGE SCALE GENOMIC DNA]</scope>
    <source>
        <strain evidence="8">Lst14</strain>
    </source>
</reference>
<dbReference type="GO" id="GO:0005762">
    <property type="term" value="C:mitochondrial large ribosomal subunit"/>
    <property type="evidence" value="ECO:0007669"/>
    <property type="project" value="TreeGrafter"/>
</dbReference>
<evidence type="ECO:0000256" key="3">
    <source>
        <dbReference type="ARBA" id="ARBA00022980"/>
    </source>
</evidence>
<evidence type="ECO:0000256" key="7">
    <source>
        <dbReference type="ARBA" id="ARBA00035179"/>
    </source>
</evidence>